<name>A0A6I3SJX2_HELMO</name>
<evidence type="ECO:0000313" key="2">
    <source>
        <dbReference type="Proteomes" id="UP000430670"/>
    </source>
</evidence>
<dbReference type="Proteomes" id="UP000430670">
    <property type="component" value="Unassembled WGS sequence"/>
</dbReference>
<evidence type="ECO:0000313" key="1">
    <source>
        <dbReference type="EMBL" id="MTV49075.1"/>
    </source>
</evidence>
<dbReference type="EMBL" id="WNKU01000008">
    <property type="protein sequence ID" value="MTV49075.1"/>
    <property type="molecule type" value="Genomic_DNA"/>
</dbReference>
<protein>
    <submittedName>
        <fullName evidence="1">Uncharacterized protein</fullName>
    </submittedName>
</protein>
<reference evidence="1 2" key="1">
    <citation type="submission" date="2019-11" db="EMBL/GenBank/DDBJ databases">
        <title>Whole-genome sequence of a the green, strictly anaerobic photosynthetic bacterium Heliobacillus mobilis DSM 6151.</title>
        <authorList>
            <person name="Kyndt J.A."/>
            <person name="Meyer T.E."/>
        </authorList>
    </citation>
    <scope>NUCLEOTIDE SEQUENCE [LARGE SCALE GENOMIC DNA]</scope>
    <source>
        <strain evidence="1 2">DSM 6151</strain>
    </source>
</reference>
<organism evidence="1 2">
    <name type="scientific">Heliobacterium mobile</name>
    <name type="common">Heliobacillus mobilis</name>
    <dbReference type="NCBI Taxonomy" id="28064"/>
    <lineage>
        <taxon>Bacteria</taxon>
        <taxon>Bacillati</taxon>
        <taxon>Bacillota</taxon>
        <taxon>Clostridia</taxon>
        <taxon>Eubacteriales</taxon>
        <taxon>Heliobacteriaceae</taxon>
        <taxon>Heliobacterium</taxon>
    </lineage>
</organism>
<sequence>MIRCIESRFGAWTLKKLYSTLANKKQVAQEIGILQCSLSRILKGDKASLLTGMLFARSMNKSVEDIFEIIEDKKPGE</sequence>
<gene>
    <name evidence="1" type="ORF">GJ688_08795</name>
</gene>
<keyword evidence="2" id="KW-1185">Reference proteome</keyword>
<dbReference type="AlphaFoldDB" id="A0A6I3SJX2"/>
<dbReference type="RefSeq" id="WP_155476178.1">
    <property type="nucleotide sequence ID" value="NZ_WNKU01000008.1"/>
</dbReference>
<proteinExistence type="predicted"/>
<accession>A0A6I3SJX2</accession>
<comment type="caution">
    <text evidence="1">The sequence shown here is derived from an EMBL/GenBank/DDBJ whole genome shotgun (WGS) entry which is preliminary data.</text>
</comment>